<sequence length="804" mass="87404">MVSVVAGVEPDLTEKVVRQAVADAAASRAKRRRLARALTDDPDLLTSGRPEGPPVVGDFIRSLLAHGSRRAVLPKCADCGSVKKLTSLRADGKRVCGPCAHNTRAASLSCVECSRPARIYRRTRTGEVICRDCFQMPDGDPVALISAAVTAVAPDADPATVRRAVESVVPVGNVYLMFRLLWEIEDTPGMLTGEGAKGSARAARLITALTDAGIAVTAPACHGCGEVRPLTHVFDGHRCCLLCYRKANSAACGHCGKERPVATRRPDGTPLCSACTRHEADHLIICVLCDRVRPVGRRTEDGPLCRACFRPTLRTCSFCGKGPRRCYRAATGMPRCDTCSRTRRTCVGCGKNKYAAARTEDGHLCETCWQRNPISFNPCRLCGTIEYLHSYGRCHSCVRDQLVRDALSRDGAMPPRLQPVHDVLIASGAMAGLKLLAKPSTRTILYALVDGTCPLTHEGLDALLPNKSVAFLRAALVTAGALPARDERFAALEQWIASTTEAVTDDSERKLVRRFATWHHLRRLRREATKHPVTATQTTAVRASIRGAVALLVWLREHGTELGLCSQVHLDEWIDSGSTTRYDARGFVEWCRKNRHIGKGLEIAAREKLSHVRPTDEDERWALSRRLMHDDGLAIEDRFAGLLVLLYAQPLTTVSQLPVTAVIVADSQTSLMLGDSPLLLPDPLDKLARQLLARRRGHVTIGASSDSPWLFPGAFAGQPLSNEHLGTRLKRMGIYSRPGRTSALMGLSTQLPAAVLTELLGISPETATAWTQEGGNWARYAAELPGRPRPASPQPGPGCLRNPD</sequence>
<gene>
    <name evidence="3" type="ORF">CEB94_29475</name>
</gene>
<protein>
    <recommendedName>
        <fullName evidence="2">Copper-fist domain-containing protein</fullName>
    </recommendedName>
</protein>
<evidence type="ECO:0000313" key="4">
    <source>
        <dbReference type="Proteomes" id="UP000495940"/>
    </source>
</evidence>
<proteinExistence type="predicted"/>
<name>A0A6G5RLR5_9ACTN</name>
<dbReference type="InterPro" id="IPR001083">
    <property type="entry name" value="Cu_fist_DNA-bd_dom"/>
</dbReference>
<dbReference type="GO" id="GO:0005507">
    <property type="term" value="F:copper ion binding"/>
    <property type="evidence" value="ECO:0007669"/>
    <property type="project" value="InterPro"/>
</dbReference>
<dbReference type="Proteomes" id="UP000495940">
    <property type="component" value="Chromosome"/>
</dbReference>
<evidence type="ECO:0000256" key="1">
    <source>
        <dbReference type="SAM" id="MobiDB-lite"/>
    </source>
</evidence>
<feature type="region of interest" description="Disordered" evidence="1">
    <location>
        <begin position="783"/>
        <end position="804"/>
    </location>
</feature>
<feature type="compositionally biased region" description="Pro residues" evidence="1">
    <location>
        <begin position="787"/>
        <end position="796"/>
    </location>
</feature>
<organism evidence="3 4">
    <name type="scientific">Streptomyces hawaiiensis</name>
    <dbReference type="NCBI Taxonomy" id="67305"/>
    <lineage>
        <taxon>Bacteria</taxon>
        <taxon>Bacillati</taxon>
        <taxon>Actinomycetota</taxon>
        <taxon>Actinomycetes</taxon>
        <taxon>Kitasatosporales</taxon>
        <taxon>Streptomycetaceae</taxon>
        <taxon>Streptomyces</taxon>
    </lineage>
</organism>
<feature type="domain" description="Copper-fist" evidence="2">
    <location>
        <begin position="240"/>
        <end position="271"/>
    </location>
</feature>
<keyword evidence="4" id="KW-1185">Reference proteome</keyword>
<dbReference type="KEGG" id="shaw:CEB94_29475"/>
<dbReference type="GO" id="GO:0003677">
    <property type="term" value="F:DNA binding"/>
    <property type="evidence" value="ECO:0007669"/>
    <property type="project" value="InterPro"/>
</dbReference>
<evidence type="ECO:0000259" key="2">
    <source>
        <dbReference type="PROSITE" id="PS50073"/>
    </source>
</evidence>
<dbReference type="AlphaFoldDB" id="A0A6G5RLR5"/>
<accession>A0A6G5RLR5</accession>
<evidence type="ECO:0000313" key="3">
    <source>
        <dbReference type="EMBL" id="QCD58517.1"/>
    </source>
</evidence>
<dbReference type="GO" id="GO:0003700">
    <property type="term" value="F:DNA-binding transcription factor activity"/>
    <property type="evidence" value="ECO:0007669"/>
    <property type="project" value="InterPro"/>
</dbReference>
<dbReference type="EMBL" id="CP021978">
    <property type="protein sequence ID" value="QCD58517.1"/>
    <property type="molecule type" value="Genomic_DNA"/>
</dbReference>
<dbReference type="PROSITE" id="PS50073">
    <property type="entry name" value="COPPER_FIST_2"/>
    <property type="match status" value="1"/>
</dbReference>
<reference evidence="3 4" key="1">
    <citation type="submission" date="2017-06" db="EMBL/GenBank/DDBJ databases">
        <title>Complete Genome Sequence of Streptomyces hawaiiensis NRRL 15010 and insights into acyldepsipeptides biosynthesis.</title>
        <authorList>
            <person name="Mariita R.M."/>
            <person name="Sello J.K."/>
        </authorList>
    </citation>
    <scope>NUCLEOTIDE SEQUENCE [LARGE SCALE GENOMIC DNA]</scope>
    <source>
        <strain evidence="3 4">ATCC 12236</strain>
    </source>
</reference>